<organism evidence="1">
    <name type="scientific">marine sediment metagenome</name>
    <dbReference type="NCBI Taxonomy" id="412755"/>
    <lineage>
        <taxon>unclassified sequences</taxon>
        <taxon>metagenomes</taxon>
        <taxon>ecological metagenomes</taxon>
    </lineage>
</organism>
<sequence length="73" mass="8663">MTLQKMYRTYEQICLDKLKEIGRSSVAEWSMAMGYNSSNGLIKVIKRIQKTMPEKLLIYYNRKPRLYEAVLDI</sequence>
<proteinExistence type="predicted"/>
<evidence type="ECO:0008006" key="2">
    <source>
        <dbReference type="Google" id="ProtNLM"/>
    </source>
</evidence>
<protein>
    <recommendedName>
        <fullName evidence="2">HTH araC/xylS-type domain-containing protein</fullName>
    </recommendedName>
</protein>
<reference evidence="1" key="1">
    <citation type="journal article" date="2014" name="Front. Microbiol.">
        <title>High frequency of phylogenetically diverse reductive dehalogenase-homologous genes in deep subseafloor sedimentary metagenomes.</title>
        <authorList>
            <person name="Kawai M."/>
            <person name="Futagami T."/>
            <person name="Toyoda A."/>
            <person name="Takaki Y."/>
            <person name="Nishi S."/>
            <person name="Hori S."/>
            <person name="Arai W."/>
            <person name="Tsubouchi T."/>
            <person name="Morono Y."/>
            <person name="Uchiyama I."/>
            <person name="Ito T."/>
            <person name="Fujiyama A."/>
            <person name="Inagaki F."/>
            <person name="Takami H."/>
        </authorList>
    </citation>
    <scope>NUCLEOTIDE SEQUENCE</scope>
    <source>
        <strain evidence="1">Expedition CK06-06</strain>
    </source>
</reference>
<accession>X1FN90</accession>
<comment type="caution">
    <text evidence="1">The sequence shown here is derived from an EMBL/GenBank/DDBJ whole genome shotgun (WGS) entry which is preliminary data.</text>
</comment>
<gene>
    <name evidence="1" type="ORF">S03H2_14967</name>
</gene>
<dbReference type="EMBL" id="BARU01007598">
    <property type="protein sequence ID" value="GAH46442.1"/>
    <property type="molecule type" value="Genomic_DNA"/>
</dbReference>
<dbReference type="AlphaFoldDB" id="X1FN90"/>
<name>X1FN90_9ZZZZ</name>
<evidence type="ECO:0000313" key="1">
    <source>
        <dbReference type="EMBL" id="GAH46442.1"/>
    </source>
</evidence>